<feature type="region of interest" description="Disordered" evidence="1">
    <location>
        <begin position="571"/>
        <end position="597"/>
    </location>
</feature>
<feature type="compositionally biased region" description="Low complexity" evidence="1">
    <location>
        <begin position="1763"/>
        <end position="1781"/>
    </location>
</feature>
<geneLocation type="plasmid" evidence="3 4">
    <name>unnamed1</name>
</geneLocation>
<feature type="region of interest" description="Disordered" evidence="1">
    <location>
        <begin position="244"/>
        <end position="361"/>
    </location>
</feature>
<evidence type="ECO:0000313" key="4">
    <source>
        <dbReference type="Proteomes" id="UP000276417"/>
    </source>
</evidence>
<feature type="compositionally biased region" description="Polar residues" evidence="1">
    <location>
        <begin position="272"/>
        <end position="288"/>
    </location>
</feature>
<reference evidence="3 4" key="1">
    <citation type="submission" date="2018-11" db="EMBL/GenBank/DDBJ databases">
        <title>Deinococcus shelandsis sp. nov., isolated from South Shetland Islands soil of Antarctica.</title>
        <authorList>
            <person name="Tian J."/>
        </authorList>
    </citation>
    <scope>NUCLEOTIDE SEQUENCE [LARGE SCALE GENOMIC DNA]</scope>
    <source>
        <strain evidence="3 4">S14-83T</strain>
        <plasmid evidence="3 4">unnamed1</plasmid>
    </source>
</reference>
<dbReference type="RefSeq" id="WP_124874196.1">
    <property type="nucleotide sequence ID" value="NZ_CP034185.1"/>
</dbReference>
<feature type="region of interest" description="Disordered" evidence="1">
    <location>
        <begin position="1508"/>
        <end position="1542"/>
    </location>
</feature>
<organism evidence="3 4">
    <name type="scientific">Deinococcus psychrotolerans</name>
    <dbReference type="NCBI Taxonomy" id="2489213"/>
    <lineage>
        <taxon>Bacteria</taxon>
        <taxon>Thermotogati</taxon>
        <taxon>Deinococcota</taxon>
        <taxon>Deinococci</taxon>
        <taxon>Deinococcales</taxon>
        <taxon>Deinococcaceae</taxon>
        <taxon>Deinococcus</taxon>
    </lineage>
</organism>
<feature type="compositionally biased region" description="Polar residues" evidence="1">
    <location>
        <begin position="1299"/>
        <end position="1308"/>
    </location>
</feature>
<feature type="region of interest" description="Disordered" evidence="1">
    <location>
        <begin position="527"/>
        <end position="550"/>
    </location>
</feature>
<feature type="compositionally biased region" description="Polar residues" evidence="1">
    <location>
        <begin position="1796"/>
        <end position="1805"/>
    </location>
</feature>
<feature type="region of interest" description="Disordered" evidence="1">
    <location>
        <begin position="163"/>
        <end position="185"/>
    </location>
</feature>
<feature type="compositionally biased region" description="Low complexity" evidence="1">
    <location>
        <begin position="391"/>
        <end position="409"/>
    </location>
</feature>
<evidence type="ECO:0000259" key="2">
    <source>
        <dbReference type="Pfam" id="PF13699"/>
    </source>
</evidence>
<feature type="compositionally biased region" description="Polar residues" evidence="1">
    <location>
        <begin position="61"/>
        <end position="71"/>
    </location>
</feature>
<feature type="compositionally biased region" description="Polar residues" evidence="1">
    <location>
        <begin position="536"/>
        <end position="545"/>
    </location>
</feature>
<proteinExistence type="predicted"/>
<feature type="compositionally biased region" description="Basic and acidic residues" evidence="1">
    <location>
        <begin position="837"/>
        <end position="864"/>
    </location>
</feature>
<feature type="region of interest" description="Disordered" evidence="1">
    <location>
        <begin position="726"/>
        <end position="763"/>
    </location>
</feature>
<feature type="region of interest" description="Disordered" evidence="1">
    <location>
        <begin position="820"/>
        <end position="919"/>
    </location>
</feature>
<accession>A0A3G8YRV6</accession>
<feature type="region of interest" description="Disordered" evidence="1">
    <location>
        <begin position="61"/>
        <end position="82"/>
    </location>
</feature>
<dbReference type="KEGG" id="dph:EHF33_16425"/>
<gene>
    <name evidence="3" type="ORF">EHF33_16425</name>
</gene>
<feature type="region of interest" description="Disordered" evidence="1">
    <location>
        <begin position="1005"/>
        <end position="1030"/>
    </location>
</feature>
<feature type="compositionally biased region" description="Low complexity" evidence="1">
    <location>
        <begin position="72"/>
        <end position="82"/>
    </location>
</feature>
<feature type="compositionally biased region" description="Low complexity" evidence="1">
    <location>
        <begin position="244"/>
        <end position="253"/>
    </location>
</feature>
<feature type="compositionally biased region" description="Low complexity" evidence="1">
    <location>
        <begin position="1097"/>
        <end position="1108"/>
    </location>
</feature>
<feature type="compositionally biased region" description="Polar residues" evidence="1">
    <location>
        <begin position="745"/>
        <end position="755"/>
    </location>
</feature>
<feature type="region of interest" description="Disordered" evidence="1">
    <location>
        <begin position="1454"/>
        <end position="1495"/>
    </location>
</feature>
<feature type="compositionally biased region" description="Polar residues" evidence="1">
    <location>
        <begin position="1479"/>
        <end position="1493"/>
    </location>
</feature>
<feature type="region of interest" description="Disordered" evidence="1">
    <location>
        <begin position="391"/>
        <end position="432"/>
    </location>
</feature>
<dbReference type="Proteomes" id="UP000276417">
    <property type="component" value="Plasmid unnamed1"/>
</dbReference>
<feature type="compositionally biased region" description="Low complexity" evidence="1">
    <location>
        <begin position="330"/>
        <end position="345"/>
    </location>
</feature>
<feature type="domain" description="eCIS core" evidence="2">
    <location>
        <begin position="1559"/>
        <end position="1634"/>
    </location>
</feature>
<evidence type="ECO:0000256" key="1">
    <source>
        <dbReference type="SAM" id="MobiDB-lite"/>
    </source>
</evidence>
<feature type="compositionally biased region" description="Pro residues" evidence="1">
    <location>
        <begin position="1252"/>
        <end position="1261"/>
    </location>
</feature>
<keyword evidence="4" id="KW-1185">Reference proteome</keyword>
<feature type="compositionally biased region" description="Basic and acidic residues" evidence="1">
    <location>
        <begin position="1273"/>
        <end position="1282"/>
    </location>
</feature>
<dbReference type="EMBL" id="CP034185">
    <property type="protein sequence ID" value="AZI44501.1"/>
    <property type="molecule type" value="Genomic_DNA"/>
</dbReference>
<feature type="region of interest" description="Disordered" evidence="1">
    <location>
        <begin position="1647"/>
        <end position="1672"/>
    </location>
</feature>
<dbReference type="Pfam" id="PF13699">
    <property type="entry name" value="eCIS_core"/>
    <property type="match status" value="1"/>
</dbReference>
<feature type="region of interest" description="Disordered" evidence="1">
    <location>
        <begin position="1043"/>
        <end position="1080"/>
    </location>
</feature>
<name>A0A3G8YRV6_9DEIO</name>
<feature type="region of interest" description="Disordered" evidence="1">
    <location>
        <begin position="1757"/>
        <end position="1810"/>
    </location>
</feature>
<feature type="compositionally biased region" description="Pro residues" evidence="1">
    <location>
        <begin position="171"/>
        <end position="184"/>
    </location>
</feature>
<evidence type="ECO:0000313" key="3">
    <source>
        <dbReference type="EMBL" id="AZI44501.1"/>
    </source>
</evidence>
<feature type="compositionally biased region" description="Low complexity" evidence="1">
    <location>
        <begin position="1219"/>
        <end position="1234"/>
    </location>
</feature>
<feature type="region of interest" description="Disordered" evidence="1">
    <location>
        <begin position="1219"/>
        <end position="1312"/>
    </location>
</feature>
<feature type="region of interest" description="Disordered" evidence="1">
    <location>
        <begin position="1097"/>
        <end position="1198"/>
    </location>
</feature>
<protein>
    <submittedName>
        <fullName evidence="3">DUF4157 domain-containing protein</fullName>
    </submittedName>
</protein>
<feature type="compositionally biased region" description="Low complexity" evidence="1">
    <location>
        <begin position="1508"/>
        <end position="1517"/>
    </location>
</feature>
<sequence>MPKPQTLTEHAASLRQYRQHFTVIFNANTNLVAFRPPVAGASVSVLNELLSQLPNQPVAQPLVPSSTLQPQSPNAGSVGSAAGPAATLVGQVAPTRIRVPARLKWSVPESLAPPQVESEAAQTLLDGYPPASALFEPFLESLPNGMASYLPVEAAELSQFQNADEELQNSPPLPEPHWQSPPLPPREEQIVARPEQLLTDTAVFPPISPPLAQEPLPAGPVRSAVTGQLGFRDLLAYTAEAEQSASVESSTAVPQREAPQGVAPSRAGEPTGSEQQPEPTQSAGQSTAPEAMLETTPRSVPLESVEIERLPTEPQDVPAVSKAQGASEVQPATQQLTAPQPTQRQEWQQPPPRVQVTQSVEAVSPQLASDELPFNIRAEEASAVTAPLNQATPIATPPASTAPVPSQASGEIPLDTGRPLLDIPAGFTPPGEDAEAMRKLREFLPPTAPGTGISLPRRPRPVPLQPTKAAEVVPEAPIHNPEQAMSFLERLNRMSEVESAGLSENRSLSLAELMTWEKKSLAPISETTESALKPQNAASDSNSTGAAATPATELEALVPTPVELPAQNRTETHQSVVPVNQPVPTPSPTRTVSPRQAQENIVPPPLPLSLSAATQAPLDTAAPLRIAENALQHELEETSPFLPSSAETILMEPTPVASLANEEIQAQAAEQYSADLLPLSSKPAVPLANLAVPTSTLLTPQHSQALSEAVSKHSALSLPLDLSSTPSLQAAGEPSQFSVPPMQVASEQTPYSSALPQDEAPLAPELSPMNLLSASVANQIQAPAPSPRRQPEPREPVPDAGAALLRAALGGLSLGQLAQSGLHPEAARSTEQTSRVAGDRGDNIENADLQRRDTEKTSSMREAVESSSHAGTLPVRPVTQVAVPTPRSEQATVKPAQRPRPEDTLPSSDTPDAPNLPVSVPERLERLPSDQTQLNQAEINAAPPALSLPEDSQQASEDVNLSQLPVSHLAEDQPKARGDVGVAAHQPVADVASTDLFAIATPKVMSQAEGSQAEADTQPQRPGASTALGALTAAQLLREALKVSASNSEAQPRAASMTDDVQSVPADITPRSLLPELRQGVPSSLQDLPISESVASAQQLSQLASVSEPQGAPTSPGITPPLDLSDEIQAERNGQQVQPERIEERAATSYTAPLASVPLESTKPPMVEGRMWAGSEPVNPVTPSELPDLAPKPALASEQGEQLVDVEFETSGKALAAALAPTASSSIPLPAAPAQEQVKEAEQSSVENLTPLPRPELPPAPVLGESQPLAGRSEADSGKKAFEPLSVGQEPSVDHPTDQSHTSSTDTVNLPEVEMVAIDAVSEEARLLPATRDKPTTSHPHMAAAIASTLLTQSLNIPRQTVADFAASSNPDPELLPLSAARPPVQVPETQTPGEILPGRPLPELEATQSPLATRSVAADPDIAVPHVETAAYQNGSISAEQLQLLSPVAAPSQLSAVEPSSPRLRLRSRLTSEVPASASPSTAPFIPNSVTMPSAPRDEASLAALPLPHSASPLPSGTQTSSQSAVTPQQPPSQRTAPLQRQEQLIQKALASPGHRDPLPLSVRALIAPMLGKELGEVHLLSNAAASEATAAAAADALAVGDVVLLSPGQDLASPRGLGLLAHELTHVLRSRDPNFVPVVARPAAPGSQASMSKNSAAHNSPSPSFANLPAGADEEGLAEYVEGQVRSRFQAAALTQASSNAFSAAAAAPESPWGNLPAPWEPMPIWDVPSTPTPQAAARPTSVPVSRPTVIAKVSSPGRMAAPQAVSAQAASSSRSDTAPAAAPLAMKGPPTGSDPNKSNRSSPDLDRLAQQIYGILKRRLATEVRREH</sequence>
<feature type="region of interest" description="Disordered" evidence="1">
    <location>
        <begin position="444"/>
        <end position="464"/>
    </location>
</feature>
<dbReference type="OrthoDB" id="74311at2"/>
<keyword evidence="3" id="KW-0614">Plasmid</keyword>
<feature type="compositionally biased region" description="Polar residues" evidence="1">
    <location>
        <begin position="1518"/>
        <end position="1542"/>
    </location>
</feature>
<dbReference type="InterPro" id="IPR025295">
    <property type="entry name" value="eCIS_core_dom"/>
</dbReference>
<feature type="compositionally biased region" description="Polar residues" evidence="1">
    <location>
        <begin position="1649"/>
        <end position="1667"/>
    </location>
</feature>
<feature type="compositionally biased region" description="Polar residues" evidence="1">
    <location>
        <begin position="1008"/>
        <end position="1020"/>
    </location>
</feature>